<dbReference type="EMBL" id="SIRE01000003">
    <property type="protein sequence ID" value="TBL81021.1"/>
    <property type="molecule type" value="Genomic_DNA"/>
</dbReference>
<accession>A0A4Q9E0F7</accession>
<dbReference type="NCBIfam" id="NF001452">
    <property type="entry name" value="PRK00311.1"/>
    <property type="match status" value="1"/>
</dbReference>
<protein>
    <recommendedName>
        <fullName evidence="5">3-methyl-2-oxobutanoate hydroxymethyltransferase</fullName>
        <ecNumber evidence="5">2.1.2.11</ecNumber>
    </recommendedName>
    <alternativeName>
        <fullName evidence="5">Ketopantoate hydroxymethyltransferase</fullName>
        <shortName evidence="5">KPHMT</shortName>
    </alternativeName>
</protein>
<reference evidence="9 10" key="1">
    <citation type="submission" date="2019-02" db="EMBL/GenBank/DDBJ databases">
        <title>Paenibacillus sp. nov., isolated from surface-sterilized tissue of Thalictrum simplex L.</title>
        <authorList>
            <person name="Tuo L."/>
        </authorList>
    </citation>
    <scope>NUCLEOTIDE SEQUENCE [LARGE SCALE GENOMIC DNA]</scope>
    <source>
        <strain evidence="9 10">N2SHLJ1</strain>
    </source>
</reference>
<comment type="cofactor">
    <cofactor evidence="5 8">
        <name>Mg(2+)</name>
        <dbReference type="ChEBI" id="CHEBI:18420"/>
    </cofactor>
    <text evidence="5 8">Binds 1 Mg(2+) ion per subunit.</text>
</comment>
<evidence type="ECO:0000256" key="6">
    <source>
        <dbReference type="PIRSR" id="PIRSR000388-1"/>
    </source>
</evidence>
<comment type="caution">
    <text evidence="9">The sequence shown here is derived from an EMBL/GenBank/DDBJ whole genome shotgun (WGS) entry which is preliminary data.</text>
</comment>
<dbReference type="InterPro" id="IPR003700">
    <property type="entry name" value="Pantoate_hydroxy_MeTrfase"/>
</dbReference>
<feature type="active site" description="Proton acceptor" evidence="5 6">
    <location>
        <position position="175"/>
    </location>
</feature>
<feature type="binding site" evidence="5 7">
    <location>
        <position position="111"/>
    </location>
    <ligand>
        <name>3-methyl-2-oxobutanoate</name>
        <dbReference type="ChEBI" id="CHEBI:11851"/>
    </ligand>
</feature>
<dbReference type="PIRSF" id="PIRSF000388">
    <property type="entry name" value="Pantoate_hydroxy_MeTrfase"/>
    <property type="match status" value="1"/>
</dbReference>
<sequence length="271" mass="29707">MAKTINDLRRKKQNAQKITMLTCYDYPTAVLQDQAGLDVIFVGDSLGTNELGYAHETAVSLDDIRHHLKAVRRGVKQAYLLADMPFKTYENPEMALATAQDLIAHGADGVKLEGFQEEIVAYLHNNGIEVCGHLGYTPQSHNKAAVQGKTFDSAKKLVDGAVSLQHAGASMLVLELVPEELGKLITGKLAIPTIGIGAGRFTDGQVLIVQDMLGIHSGQLRHSKNFGQVGEMMLNAFQTYTREVETGEFPQPANARNMKSEELERLLKIYS</sequence>
<organism evidence="9 10">
    <name type="scientific">Paenibacillus thalictri</name>
    <dbReference type="NCBI Taxonomy" id="2527873"/>
    <lineage>
        <taxon>Bacteria</taxon>
        <taxon>Bacillati</taxon>
        <taxon>Bacillota</taxon>
        <taxon>Bacilli</taxon>
        <taxon>Bacillales</taxon>
        <taxon>Paenibacillaceae</taxon>
        <taxon>Paenibacillus</taxon>
    </lineage>
</organism>
<keyword evidence="5" id="KW-0963">Cytoplasm</keyword>
<dbReference type="AlphaFoldDB" id="A0A4Q9E0F7"/>
<keyword evidence="5 8" id="KW-0479">Metal-binding</keyword>
<comment type="subcellular location">
    <subcellularLocation>
        <location evidence="5">Cytoplasm</location>
    </subcellularLocation>
</comment>
<evidence type="ECO:0000256" key="4">
    <source>
        <dbReference type="ARBA" id="ARBA00022679"/>
    </source>
</evidence>
<feature type="binding site" evidence="5 8">
    <location>
        <position position="113"/>
    </location>
    <ligand>
        <name>Mg(2+)</name>
        <dbReference type="ChEBI" id="CHEBI:18420"/>
    </ligand>
</feature>
<keyword evidence="5 8" id="KW-0460">Magnesium</keyword>
<dbReference type="RefSeq" id="WP_131011735.1">
    <property type="nucleotide sequence ID" value="NZ_SIRE01000003.1"/>
</dbReference>
<dbReference type="GO" id="GO:0003864">
    <property type="term" value="F:3-methyl-2-oxobutanoate hydroxymethyltransferase activity"/>
    <property type="evidence" value="ECO:0007669"/>
    <property type="project" value="UniProtKB-UniRule"/>
</dbReference>
<evidence type="ECO:0000256" key="3">
    <source>
        <dbReference type="ARBA" id="ARBA00022655"/>
    </source>
</evidence>
<evidence type="ECO:0000256" key="5">
    <source>
        <dbReference type="HAMAP-Rule" id="MF_00156"/>
    </source>
</evidence>
<dbReference type="OrthoDB" id="9781789at2"/>
<evidence type="ECO:0000313" key="9">
    <source>
        <dbReference type="EMBL" id="TBL81021.1"/>
    </source>
</evidence>
<dbReference type="EC" id="2.1.2.11" evidence="5"/>
<dbReference type="GO" id="GO:0008168">
    <property type="term" value="F:methyltransferase activity"/>
    <property type="evidence" value="ECO:0007669"/>
    <property type="project" value="UniProtKB-KW"/>
</dbReference>
<keyword evidence="9" id="KW-0489">Methyltransferase</keyword>
<keyword evidence="4 5" id="KW-0808">Transferase</keyword>
<proteinExistence type="inferred from homology"/>
<dbReference type="PANTHER" id="PTHR20881">
    <property type="entry name" value="3-METHYL-2-OXOBUTANOATE HYDROXYMETHYLTRANSFERASE"/>
    <property type="match status" value="1"/>
</dbReference>
<dbReference type="GO" id="GO:0005737">
    <property type="term" value="C:cytoplasm"/>
    <property type="evidence" value="ECO:0007669"/>
    <property type="project" value="UniProtKB-SubCell"/>
</dbReference>
<comment type="similarity">
    <text evidence="1 5">Belongs to the PanB family.</text>
</comment>
<dbReference type="InterPro" id="IPR040442">
    <property type="entry name" value="Pyrv_kinase-like_dom_sf"/>
</dbReference>
<feature type="binding site" evidence="5 7">
    <location>
        <position position="83"/>
    </location>
    <ligand>
        <name>3-methyl-2-oxobutanoate</name>
        <dbReference type="ChEBI" id="CHEBI:11851"/>
    </ligand>
</feature>
<dbReference type="SUPFAM" id="SSF51621">
    <property type="entry name" value="Phosphoenolpyruvate/pyruvate domain"/>
    <property type="match status" value="1"/>
</dbReference>
<dbReference type="HAMAP" id="MF_00156">
    <property type="entry name" value="PanB"/>
    <property type="match status" value="1"/>
</dbReference>
<gene>
    <name evidence="5 9" type="primary">panB</name>
    <name evidence="9" type="ORF">EYB31_02690</name>
</gene>
<dbReference type="UniPathway" id="UPA00028">
    <property type="reaction ID" value="UER00003"/>
</dbReference>
<evidence type="ECO:0000256" key="7">
    <source>
        <dbReference type="PIRSR" id="PIRSR000388-2"/>
    </source>
</evidence>
<dbReference type="InterPro" id="IPR015813">
    <property type="entry name" value="Pyrv/PenolPyrv_kinase-like_dom"/>
</dbReference>
<feature type="binding site" evidence="5 8">
    <location>
        <position position="44"/>
    </location>
    <ligand>
        <name>Mg(2+)</name>
        <dbReference type="ChEBI" id="CHEBI:18420"/>
    </ligand>
</feature>
<comment type="function">
    <text evidence="5">Catalyzes the reversible reaction in which hydroxymethyl group from 5,10-methylenetetrahydrofolate is transferred onto alpha-ketoisovalerate to form ketopantoate.</text>
</comment>
<keyword evidence="3 5" id="KW-0566">Pantothenate biosynthesis</keyword>
<evidence type="ECO:0000256" key="1">
    <source>
        <dbReference type="ARBA" id="ARBA00008676"/>
    </source>
</evidence>
<name>A0A4Q9E0F7_9BACL</name>
<dbReference type="CDD" id="cd06557">
    <property type="entry name" value="KPHMT-like"/>
    <property type="match status" value="1"/>
</dbReference>
<dbReference type="Gene3D" id="3.20.20.60">
    <property type="entry name" value="Phosphoenolpyruvate-binding domains"/>
    <property type="match status" value="1"/>
</dbReference>
<evidence type="ECO:0000256" key="8">
    <source>
        <dbReference type="PIRSR" id="PIRSR000388-3"/>
    </source>
</evidence>
<feature type="binding site" evidence="5 7">
    <location>
        <begin position="44"/>
        <end position="45"/>
    </location>
    <ligand>
        <name>3-methyl-2-oxobutanoate</name>
        <dbReference type="ChEBI" id="CHEBI:11851"/>
    </ligand>
</feature>
<feature type="binding site" evidence="5 8">
    <location>
        <position position="83"/>
    </location>
    <ligand>
        <name>Mg(2+)</name>
        <dbReference type="ChEBI" id="CHEBI:18420"/>
    </ligand>
</feature>
<dbReference type="Proteomes" id="UP000293142">
    <property type="component" value="Unassembled WGS sequence"/>
</dbReference>
<comment type="subunit">
    <text evidence="2 5">Homodecamer; pentamer of dimers.</text>
</comment>
<dbReference type="PANTHER" id="PTHR20881:SF0">
    <property type="entry name" value="3-METHYL-2-OXOBUTANOATE HYDROXYMETHYLTRANSFERASE"/>
    <property type="match status" value="1"/>
</dbReference>
<comment type="pathway">
    <text evidence="5">Cofactor biosynthesis; (R)-pantothenate biosynthesis; (R)-pantoate from 3-methyl-2-oxobutanoate: step 1/2.</text>
</comment>
<evidence type="ECO:0000256" key="2">
    <source>
        <dbReference type="ARBA" id="ARBA00011424"/>
    </source>
</evidence>
<dbReference type="GO" id="GO:0000287">
    <property type="term" value="F:magnesium ion binding"/>
    <property type="evidence" value="ECO:0007669"/>
    <property type="project" value="TreeGrafter"/>
</dbReference>
<evidence type="ECO:0000313" key="10">
    <source>
        <dbReference type="Proteomes" id="UP000293142"/>
    </source>
</evidence>
<dbReference type="GO" id="GO:0032259">
    <property type="term" value="P:methylation"/>
    <property type="evidence" value="ECO:0007669"/>
    <property type="project" value="UniProtKB-KW"/>
</dbReference>
<dbReference type="GO" id="GO:0015940">
    <property type="term" value="P:pantothenate biosynthetic process"/>
    <property type="evidence" value="ECO:0007669"/>
    <property type="project" value="UniProtKB-UniRule"/>
</dbReference>
<dbReference type="NCBIfam" id="TIGR00222">
    <property type="entry name" value="panB"/>
    <property type="match status" value="1"/>
</dbReference>
<comment type="catalytic activity">
    <reaction evidence="5">
        <text>(6R)-5,10-methylene-5,6,7,8-tetrahydrofolate + 3-methyl-2-oxobutanoate + H2O = 2-dehydropantoate + (6S)-5,6,7,8-tetrahydrofolate</text>
        <dbReference type="Rhea" id="RHEA:11824"/>
        <dbReference type="ChEBI" id="CHEBI:11561"/>
        <dbReference type="ChEBI" id="CHEBI:11851"/>
        <dbReference type="ChEBI" id="CHEBI:15377"/>
        <dbReference type="ChEBI" id="CHEBI:15636"/>
        <dbReference type="ChEBI" id="CHEBI:57453"/>
        <dbReference type="EC" id="2.1.2.11"/>
    </reaction>
</comment>
<keyword evidence="10" id="KW-1185">Reference proteome</keyword>
<dbReference type="Pfam" id="PF02548">
    <property type="entry name" value="Pantoate_transf"/>
    <property type="match status" value="1"/>
</dbReference>